<keyword evidence="6 9" id="KW-0378">Hydrolase</keyword>
<dbReference type="InterPro" id="IPR038765">
    <property type="entry name" value="Papain-like_cys_pep_sf"/>
</dbReference>
<evidence type="ECO:0000256" key="7">
    <source>
        <dbReference type="ARBA" id="ARBA00022807"/>
    </source>
</evidence>
<name>A0A9W6SUP5_CANBO</name>
<keyword evidence="2" id="KW-0645">Protease</keyword>
<dbReference type="GO" id="GO:0036503">
    <property type="term" value="P:ERAD pathway"/>
    <property type="evidence" value="ECO:0007669"/>
    <property type="project" value="TreeGrafter"/>
</dbReference>
<dbReference type="InterPro" id="IPR003323">
    <property type="entry name" value="OTU_dom"/>
</dbReference>
<comment type="catalytic activity">
    <reaction evidence="1 9">
        <text>Thiol-dependent hydrolysis of ester, thioester, amide, peptide and isopeptide bonds formed by the C-terminal Gly of ubiquitin (a 76-residue protein attached to proteins as an intracellular targeting signal).</text>
        <dbReference type="EC" id="3.4.19.12"/>
    </reaction>
</comment>
<keyword evidence="3" id="KW-0479">Metal-binding</keyword>
<dbReference type="GO" id="GO:0004843">
    <property type="term" value="F:cysteine-type deubiquitinase activity"/>
    <property type="evidence" value="ECO:0007669"/>
    <property type="project" value="UniProtKB-UniRule"/>
</dbReference>
<dbReference type="PANTHER" id="PTHR13312">
    <property type="entry name" value="HIV-INDUCED PROTEIN-7-LIKE PROTEASE"/>
    <property type="match status" value="1"/>
</dbReference>
<keyword evidence="9" id="KW-0963">Cytoplasm</keyword>
<dbReference type="InterPro" id="IPR013087">
    <property type="entry name" value="Znf_C2H2_type"/>
</dbReference>
<comment type="subcellular location">
    <subcellularLocation>
        <location evidence="9">Cytoplasm</location>
    </subcellularLocation>
</comment>
<dbReference type="GO" id="GO:0016579">
    <property type="term" value="P:protein deubiquitination"/>
    <property type="evidence" value="ECO:0007669"/>
    <property type="project" value="TreeGrafter"/>
</dbReference>
<dbReference type="InterPro" id="IPR048857">
    <property type="entry name" value="OTU1_Ubl"/>
</dbReference>
<dbReference type="GO" id="GO:0005634">
    <property type="term" value="C:nucleus"/>
    <property type="evidence" value="ECO:0007669"/>
    <property type="project" value="TreeGrafter"/>
</dbReference>
<organism evidence="11 12">
    <name type="scientific">Candida boidinii</name>
    <name type="common">Yeast</name>
    <dbReference type="NCBI Taxonomy" id="5477"/>
    <lineage>
        <taxon>Eukaryota</taxon>
        <taxon>Fungi</taxon>
        <taxon>Dikarya</taxon>
        <taxon>Ascomycota</taxon>
        <taxon>Saccharomycotina</taxon>
        <taxon>Pichiomycetes</taxon>
        <taxon>Pichiales</taxon>
        <taxon>Pichiaceae</taxon>
        <taxon>Ogataea</taxon>
        <taxon>Ogataea/Candida clade</taxon>
    </lineage>
</organism>
<evidence type="ECO:0000256" key="2">
    <source>
        <dbReference type="ARBA" id="ARBA00022670"/>
    </source>
</evidence>
<feature type="domain" description="C2H2-type" evidence="10">
    <location>
        <begin position="305"/>
        <end position="327"/>
    </location>
</feature>
<evidence type="ECO:0000256" key="5">
    <source>
        <dbReference type="ARBA" id="ARBA00022786"/>
    </source>
</evidence>
<comment type="function">
    <text evidence="9">Hydrolase that can remove conjugated ubiquitin from proteins and may therefore play an important regulatory role at the level of protein turnover by preventing degradation.</text>
</comment>
<dbReference type="Pfam" id="PF21403">
    <property type="entry name" value="OTU1_UBXL"/>
    <property type="match status" value="1"/>
</dbReference>
<accession>A0A9W6SUP5</accession>
<dbReference type="GO" id="GO:0005829">
    <property type="term" value="C:cytosol"/>
    <property type="evidence" value="ECO:0007669"/>
    <property type="project" value="TreeGrafter"/>
</dbReference>
<evidence type="ECO:0000256" key="4">
    <source>
        <dbReference type="ARBA" id="ARBA00022771"/>
    </source>
</evidence>
<evidence type="ECO:0000256" key="3">
    <source>
        <dbReference type="ARBA" id="ARBA00022723"/>
    </source>
</evidence>
<evidence type="ECO:0000313" key="11">
    <source>
        <dbReference type="EMBL" id="GME66665.1"/>
    </source>
</evidence>
<keyword evidence="12" id="KW-1185">Reference proteome</keyword>
<dbReference type="SUPFAM" id="SSF54001">
    <property type="entry name" value="Cysteine proteinases"/>
    <property type="match status" value="1"/>
</dbReference>
<evidence type="ECO:0000313" key="12">
    <source>
        <dbReference type="Proteomes" id="UP001165120"/>
    </source>
</evidence>
<gene>
    <name evidence="11" type="ORF">Cboi02_000012000</name>
</gene>
<dbReference type="Gene3D" id="3.10.20.90">
    <property type="entry name" value="Phosphatidylinositol 3-kinase Catalytic Subunit, Chain A, domain 1"/>
    <property type="match status" value="1"/>
</dbReference>
<dbReference type="AlphaFoldDB" id="A0A9W6SUP5"/>
<protein>
    <recommendedName>
        <fullName evidence="9">Ubiquitin thioesterase OTU</fullName>
        <ecNumber evidence="9">3.4.19.12</ecNumber>
    </recommendedName>
</protein>
<dbReference type="GO" id="GO:0030968">
    <property type="term" value="P:endoplasmic reticulum unfolded protein response"/>
    <property type="evidence" value="ECO:0007669"/>
    <property type="project" value="TreeGrafter"/>
</dbReference>
<dbReference type="EMBL" id="BSXN01000019">
    <property type="protein sequence ID" value="GME66665.1"/>
    <property type="molecule type" value="Genomic_DNA"/>
</dbReference>
<evidence type="ECO:0000256" key="6">
    <source>
        <dbReference type="ARBA" id="ARBA00022801"/>
    </source>
</evidence>
<evidence type="ECO:0000256" key="9">
    <source>
        <dbReference type="RuleBase" id="RU367104"/>
    </source>
</evidence>
<dbReference type="Pfam" id="PF02338">
    <property type="entry name" value="OTU"/>
    <property type="match status" value="1"/>
</dbReference>
<dbReference type="Pfam" id="PF24560">
    <property type="entry name" value="zf-C2H2_OTU1_C"/>
    <property type="match status" value="1"/>
</dbReference>
<dbReference type="PANTHER" id="PTHR13312:SF0">
    <property type="entry name" value="UBIQUITIN THIOESTERASE OTU1"/>
    <property type="match status" value="1"/>
</dbReference>
<comment type="caution">
    <text evidence="11">The sequence shown here is derived from an EMBL/GenBank/DDBJ whole genome shotgun (WGS) entry which is preliminary data.</text>
</comment>
<dbReference type="Gene3D" id="3.90.70.80">
    <property type="match status" value="1"/>
</dbReference>
<evidence type="ECO:0000256" key="8">
    <source>
        <dbReference type="ARBA" id="ARBA00022833"/>
    </source>
</evidence>
<reference evidence="11" key="1">
    <citation type="submission" date="2023-04" db="EMBL/GenBank/DDBJ databases">
        <title>Candida boidinii NBRC 10035.</title>
        <authorList>
            <person name="Ichikawa N."/>
            <person name="Sato H."/>
            <person name="Tonouchi N."/>
        </authorList>
    </citation>
    <scope>NUCLEOTIDE SEQUENCE</scope>
    <source>
        <strain evidence="11">NBRC 10035</strain>
    </source>
</reference>
<keyword evidence="4" id="KW-0863">Zinc-finger</keyword>
<proteinExistence type="predicted"/>
<keyword evidence="5 9" id="KW-0833">Ubl conjugation pathway</keyword>
<keyword evidence="7 9" id="KW-0788">Thiol protease</keyword>
<evidence type="ECO:0000259" key="10">
    <source>
        <dbReference type="PROSITE" id="PS00028"/>
    </source>
</evidence>
<dbReference type="Proteomes" id="UP001165120">
    <property type="component" value="Unassembled WGS sequence"/>
</dbReference>
<evidence type="ECO:0000256" key="1">
    <source>
        <dbReference type="ARBA" id="ARBA00000707"/>
    </source>
</evidence>
<sequence length="335" mass="37644">MRLKLKINTTTKVCTLSDEATLLDLRMECNATELTSVRFGFPPKQIVLTDESKSLNELGIKSGESLIITTKQDTASDNEVPATTTKNDSLSSNLQKIATKQNTNKIINNSELPYIKLPKGEASPDMFLVLRKIPDDNSCLFNSIGYSYFGAFSILEASSQMQLRSIVSDEIMAKPIEYNEAILGKPPKAYCDWIKDSDHWGGAIELQILSKYLNICIWTVDIETKNIYKFNEDADNFIIICYSGIHYDAISLTTSHNFDIVENDTNVFLKNSEESNIAIANLMKLIDMLNLQGYYTNTAKFTIRCEQCNLIFKGEKDATKHAKSSGHYKFGEVKS</sequence>
<keyword evidence="8" id="KW-0862">Zinc</keyword>
<dbReference type="EC" id="3.4.19.12" evidence="9"/>
<dbReference type="InterPro" id="IPR057766">
    <property type="entry name" value="Znf-C2H2_OTU1-like_C"/>
</dbReference>
<dbReference type="CDD" id="cd22745">
    <property type="entry name" value="OTU_OTU1"/>
    <property type="match status" value="1"/>
</dbReference>
<dbReference type="PROSITE" id="PS00028">
    <property type="entry name" value="ZINC_FINGER_C2H2_1"/>
    <property type="match status" value="1"/>
</dbReference>